<gene>
    <name evidence="1" type="ORF">OHA22_49530</name>
</gene>
<reference evidence="1" key="1">
    <citation type="submission" date="2022-10" db="EMBL/GenBank/DDBJ databases">
        <title>The complete genomes of actinobacterial strains from the NBC collection.</title>
        <authorList>
            <person name="Joergensen T.S."/>
            <person name="Alvarez Arevalo M."/>
            <person name="Sterndorff E.B."/>
            <person name="Faurdal D."/>
            <person name="Vuksanovic O."/>
            <person name="Mourched A.-S."/>
            <person name="Charusanti P."/>
            <person name="Shaw S."/>
            <person name="Blin K."/>
            <person name="Weber T."/>
        </authorList>
    </citation>
    <scope>NUCLEOTIDE SEQUENCE</scope>
    <source>
        <strain evidence="1">NBC_00093</strain>
    </source>
</reference>
<evidence type="ECO:0000313" key="1">
    <source>
        <dbReference type="EMBL" id="WTT23039.1"/>
    </source>
</evidence>
<dbReference type="AlphaFoldDB" id="A0AAU2AEA8"/>
<sequence>MPMRRPLEITVSWLDPGVAPLPLDGIVLVCVRRPADAGPVSPPGSGIEEIR</sequence>
<protein>
    <submittedName>
        <fullName evidence="1">Uncharacterized protein</fullName>
    </submittedName>
</protein>
<dbReference type="EMBL" id="CP108222">
    <property type="protein sequence ID" value="WTT23039.1"/>
    <property type="molecule type" value="Genomic_DNA"/>
</dbReference>
<proteinExistence type="predicted"/>
<accession>A0AAU2AEA8</accession>
<name>A0AAU2AEA8_9ACTN</name>
<organism evidence="1">
    <name type="scientific">Streptomyces sp. NBC_00093</name>
    <dbReference type="NCBI Taxonomy" id="2975649"/>
    <lineage>
        <taxon>Bacteria</taxon>
        <taxon>Bacillati</taxon>
        <taxon>Actinomycetota</taxon>
        <taxon>Actinomycetes</taxon>
        <taxon>Kitasatosporales</taxon>
        <taxon>Streptomycetaceae</taxon>
        <taxon>Streptomyces</taxon>
    </lineage>
</organism>